<sequence>MEFALDETQQAVRDLAADVLDGQAQRFEADGEIGFDSAAWKALGESGLLSLAVPERLGGDGLGPLEVGLVLRAVGRAGARVPALATLALGVLPIARLGTERQQDELLGESGRVFTAALSEPSNPLPGQPSTTLRGTRVTGRKIGVQHADLAHRLLVSADTGDGPAVLVVDPGADGVRLHEAPAALGTDWVIEFDSAPAELLGDGTGLADLHTCALAGLCALGDGAVAAALDLTAEHVRTRQQFGKPLAAFQAVAQQIADVYVLARTLHLATLSACWRLGTGRDATEDLDVAAYWLAEKAPAAMRTCQHLHGGLGLDITYPMHRHYSRIKDLARLAGGAAHRLEAIAAHEG</sequence>
<evidence type="ECO:0000313" key="8">
    <source>
        <dbReference type="EMBL" id="GAA2342853.1"/>
    </source>
</evidence>
<dbReference type="InterPro" id="IPR009075">
    <property type="entry name" value="AcylCo_DH/oxidase_C"/>
</dbReference>
<keyword evidence="9" id="KW-1185">Reference proteome</keyword>
<proteinExistence type="inferred from homology"/>
<evidence type="ECO:0000313" key="9">
    <source>
        <dbReference type="Proteomes" id="UP001501218"/>
    </source>
</evidence>
<dbReference type="Gene3D" id="2.40.110.10">
    <property type="entry name" value="Butyryl-CoA Dehydrogenase, subunit A, domain 2"/>
    <property type="match status" value="1"/>
</dbReference>
<keyword evidence="3" id="KW-0285">Flavoprotein</keyword>
<dbReference type="SUPFAM" id="SSF56645">
    <property type="entry name" value="Acyl-CoA dehydrogenase NM domain-like"/>
    <property type="match status" value="1"/>
</dbReference>
<evidence type="ECO:0000256" key="2">
    <source>
        <dbReference type="ARBA" id="ARBA00009347"/>
    </source>
</evidence>
<feature type="domain" description="Acyl-CoA dehydrogenase/oxidase C-terminal" evidence="6">
    <location>
        <begin position="219"/>
        <end position="346"/>
    </location>
</feature>
<dbReference type="PANTHER" id="PTHR43884:SF20">
    <property type="entry name" value="ACYL-COA DEHYDROGENASE FADE28"/>
    <property type="match status" value="1"/>
</dbReference>
<reference evidence="9" key="1">
    <citation type="journal article" date="2019" name="Int. J. Syst. Evol. Microbiol.">
        <title>The Global Catalogue of Microorganisms (GCM) 10K type strain sequencing project: providing services to taxonomists for standard genome sequencing and annotation.</title>
        <authorList>
            <consortium name="The Broad Institute Genomics Platform"/>
            <consortium name="The Broad Institute Genome Sequencing Center for Infectious Disease"/>
            <person name="Wu L."/>
            <person name="Ma J."/>
        </authorList>
    </citation>
    <scope>NUCLEOTIDE SEQUENCE [LARGE SCALE GENOMIC DNA]</scope>
    <source>
        <strain evidence="9">JCM 16221</strain>
    </source>
</reference>
<evidence type="ECO:0000259" key="6">
    <source>
        <dbReference type="Pfam" id="PF00441"/>
    </source>
</evidence>
<dbReference type="PANTHER" id="PTHR43884">
    <property type="entry name" value="ACYL-COA DEHYDROGENASE"/>
    <property type="match status" value="1"/>
</dbReference>
<feature type="domain" description="Acyl-CoA dehydrogenase/oxidase N-terminal" evidence="7">
    <location>
        <begin position="7"/>
        <end position="107"/>
    </location>
</feature>
<dbReference type="InterPro" id="IPR009100">
    <property type="entry name" value="AcylCoA_DH/oxidase_NM_dom_sf"/>
</dbReference>
<comment type="caution">
    <text evidence="8">The sequence shown here is derived from an EMBL/GenBank/DDBJ whole genome shotgun (WGS) entry which is preliminary data.</text>
</comment>
<keyword evidence="4" id="KW-0274">FAD</keyword>
<accession>A0ABP5T1A1</accession>
<dbReference type="InterPro" id="IPR037069">
    <property type="entry name" value="AcylCoA_DH/ox_N_sf"/>
</dbReference>
<organism evidence="8 9">
    <name type="scientific">Saccharopolyspora halophila</name>
    <dbReference type="NCBI Taxonomy" id="405551"/>
    <lineage>
        <taxon>Bacteria</taxon>
        <taxon>Bacillati</taxon>
        <taxon>Actinomycetota</taxon>
        <taxon>Actinomycetes</taxon>
        <taxon>Pseudonocardiales</taxon>
        <taxon>Pseudonocardiaceae</taxon>
        <taxon>Saccharopolyspora</taxon>
    </lineage>
</organism>
<dbReference type="Proteomes" id="UP001501218">
    <property type="component" value="Unassembled WGS sequence"/>
</dbReference>
<dbReference type="Pfam" id="PF02771">
    <property type="entry name" value="Acyl-CoA_dh_N"/>
    <property type="match status" value="1"/>
</dbReference>
<evidence type="ECO:0000256" key="3">
    <source>
        <dbReference type="ARBA" id="ARBA00022630"/>
    </source>
</evidence>
<comment type="similarity">
    <text evidence="2">Belongs to the acyl-CoA dehydrogenase family.</text>
</comment>
<evidence type="ECO:0000256" key="4">
    <source>
        <dbReference type="ARBA" id="ARBA00022827"/>
    </source>
</evidence>
<dbReference type="Pfam" id="PF00441">
    <property type="entry name" value="Acyl-CoA_dh_1"/>
    <property type="match status" value="1"/>
</dbReference>
<evidence type="ECO:0000256" key="5">
    <source>
        <dbReference type="ARBA" id="ARBA00023002"/>
    </source>
</evidence>
<name>A0ABP5T1A1_9PSEU</name>
<evidence type="ECO:0000256" key="1">
    <source>
        <dbReference type="ARBA" id="ARBA00001974"/>
    </source>
</evidence>
<dbReference type="RefSeq" id="WP_344128994.1">
    <property type="nucleotide sequence ID" value="NZ_BAAARA010000004.1"/>
</dbReference>
<dbReference type="InterPro" id="IPR046373">
    <property type="entry name" value="Acyl-CoA_Oxase/DH_mid-dom_sf"/>
</dbReference>
<evidence type="ECO:0000259" key="7">
    <source>
        <dbReference type="Pfam" id="PF02771"/>
    </source>
</evidence>
<keyword evidence="5" id="KW-0560">Oxidoreductase</keyword>
<dbReference type="InterPro" id="IPR013786">
    <property type="entry name" value="AcylCoA_DH/ox_N"/>
</dbReference>
<comment type="cofactor">
    <cofactor evidence="1">
        <name>FAD</name>
        <dbReference type="ChEBI" id="CHEBI:57692"/>
    </cofactor>
</comment>
<dbReference type="Gene3D" id="1.20.140.10">
    <property type="entry name" value="Butyryl-CoA Dehydrogenase, subunit A, domain 3"/>
    <property type="match status" value="1"/>
</dbReference>
<gene>
    <name evidence="8" type="ORF">GCM10009854_19550</name>
</gene>
<dbReference type="InterPro" id="IPR036250">
    <property type="entry name" value="AcylCo_DH-like_C"/>
</dbReference>
<dbReference type="SUPFAM" id="SSF47203">
    <property type="entry name" value="Acyl-CoA dehydrogenase C-terminal domain-like"/>
    <property type="match status" value="1"/>
</dbReference>
<dbReference type="Gene3D" id="1.10.540.10">
    <property type="entry name" value="Acyl-CoA dehydrogenase/oxidase, N-terminal domain"/>
    <property type="match status" value="1"/>
</dbReference>
<protein>
    <submittedName>
        <fullName evidence="8">Acyl-CoA dehydrogenase family protein</fullName>
    </submittedName>
</protein>
<dbReference type="EMBL" id="BAAARA010000004">
    <property type="protein sequence ID" value="GAA2342853.1"/>
    <property type="molecule type" value="Genomic_DNA"/>
</dbReference>